<dbReference type="PATRIC" id="fig|48936.3.peg.827"/>
<feature type="transmembrane region" description="Helical" evidence="1">
    <location>
        <begin position="345"/>
        <end position="362"/>
    </location>
</feature>
<dbReference type="InterPro" id="IPR050879">
    <property type="entry name" value="Acyltransferase_3"/>
</dbReference>
<keyword evidence="1" id="KW-0812">Transmembrane</keyword>
<dbReference type="PANTHER" id="PTHR23028:SF131">
    <property type="entry name" value="BLR2367 PROTEIN"/>
    <property type="match status" value="1"/>
</dbReference>
<feature type="transmembrane region" description="Helical" evidence="1">
    <location>
        <begin position="180"/>
        <end position="199"/>
    </location>
</feature>
<dbReference type="GO" id="GO:0000271">
    <property type="term" value="P:polysaccharide biosynthetic process"/>
    <property type="evidence" value="ECO:0007669"/>
    <property type="project" value="TreeGrafter"/>
</dbReference>
<dbReference type="Pfam" id="PF01757">
    <property type="entry name" value="Acyl_transf_3"/>
    <property type="match status" value="1"/>
</dbReference>
<dbReference type="PANTHER" id="PTHR23028">
    <property type="entry name" value="ACETYLTRANSFERASE"/>
    <property type="match status" value="1"/>
</dbReference>
<feature type="transmembrane region" description="Helical" evidence="1">
    <location>
        <begin position="229"/>
        <end position="251"/>
    </location>
</feature>
<sequence>MVSQSTDGSSAAKPLRYPVLDALRGLAALGVVFHHIPAVAGISAAGFDANFGRMVDLFFVLSGFVIAASYGAKLSAGFSFSRFIWLRWGRVWPLHAAMLTVFALSMLALGLMRPELRTHGLMAGAGDPADLPIAYLLLQGVVPSLGVIWNHPSWSVSVEMLLYLLAAAGWRAGGQRIWMAWLALAVAVLTYVALGGPFYGLASNIGRGIAGFGLGLALHRAYQRSTPPTLPVSLATVLEGAALLALGAALWGSGSLIAFDLAATALVALAALQRGLISRLLCAAPFQWLGAMSYALYMVHVFVIGRVFDLLAVLQPRLGLMIADSTIGGADALTGPAWQADGMKLLIMALCLIVAVPFARLIEQPARSWSRRVAGRPVPRPAI</sequence>
<keyword evidence="1" id="KW-1133">Transmembrane helix</keyword>
<dbReference type="EMBL" id="JRVC01000003">
    <property type="protein sequence ID" value="KHS48735.1"/>
    <property type="molecule type" value="Genomic_DNA"/>
</dbReference>
<keyword evidence="3" id="KW-0012">Acyltransferase</keyword>
<evidence type="ECO:0000313" key="3">
    <source>
        <dbReference type="EMBL" id="KHS48735.1"/>
    </source>
</evidence>
<dbReference type="GO" id="GO:0016747">
    <property type="term" value="F:acyltransferase activity, transferring groups other than amino-acyl groups"/>
    <property type="evidence" value="ECO:0007669"/>
    <property type="project" value="InterPro"/>
</dbReference>
<gene>
    <name evidence="3" type="ORF">NJ75_00817</name>
</gene>
<name>A0A0B9ADP2_9SPHN</name>
<keyword evidence="4" id="KW-1185">Reference proteome</keyword>
<protein>
    <submittedName>
        <fullName evidence="3">Acyltransferase</fullName>
    </submittedName>
</protein>
<feature type="transmembrane region" description="Helical" evidence="1">
    <location>
        <begin position="257"/>
        <end position="276"/>
    </location>
</feature>
<organism evidence="3 4">
    <name type="scientific">Novosphingobium subterraneum</name>
    <dbReference type="NCBI Taxonomy" id="48936"/>
    <lineage>
        <taxon>Bacteria</taxon>
        <taxon>Pseudomonadati</taxon>
        <taxon>Pseudomonadota</taxon>
        <taxon>Alphaproteobacteria</taxon>
        <taxon>Sphingomonadales</taxon>
        <taxon>Sphingomonadaceae</taxon>
        <taxon>Novosphingobium</taxon>
    </lineage>
</organism>
<evidence type="ECO:0000313" key="4">
    <source>
        <dbReference type="Proteomes" id="UP000031338"/>
    </source>
</evidence>
<feature type="transmembrane region" description="Helical" evidence="1">
    <location>
        <begin position="92"/>
        <end position="112"/>
    </location>
</feature>
<proteinExistence type="predicted"/>
<feature type="transmembrane region" description="Helical" evidence="1">
    <location>
        <begin position="54"/>
        <end position="72"/>
    </location>
</feature>
<feature type="transmembrane region" description="Helical" evidence="1">
    <location>
        <begin position="288"/>
        <end position="308"/>
    </location>
</feature>
<feature type="domain" description="Acyltransferase 3" evidence="2">
    <location>
        <begin position="20"/>
        <end position="314"/>
    </location>
</feature>
<feature type="transmembrane region" description="Helical" evidence="1">
    <location>
        <begin position="26"/>
        <end position="47"/>
    </location>
</feature>
<evidence type="ECO:0000259" key="2">
    <source>
        <dbReference type="Pfam" id="PF01757"/>
    </source>
</evidence>
<dbReference type="InterPro" id="IPR002656">
    <property type="entry name" value="Acyl_transf_3_dom"/>
</dbReference>
<dbReference type="GO" id="GO:0016020">
    <property type="term" value="C:membrane"/>
    <property type="evidence" value="ECO:0007669"/>
    <property type="project" value="TreeGrafter"/>
</dbReference>
<dbReference type="AlphaFoldDB" id="A0A0B9ADP2"/>
<dbReference type="Proteomes" id="UP000031338">
    <property type="component" value="Unassembled WGS sequence"/>
</dbReference>
<evidence type="ECO:0000256" key="1">
    <source>
        <dbReference type="SAM" id="Phobius"/>
    </source>
</evidence>
<reference evidence="3 4" key="1">
    <citation type="submission" date="2014-10" db="EMBL/GenBank/DDBJ databases">
        <title>Draft genome sequence of Novosphingobium subterraneum DSM 12447.</title>
        <authorList>
            <person name="Gan H.M."/>
            <person name="Gan H.Y."/>
            <person name="Savka M.A."/>
        </authorList>
    </citation>
    <scope>NUCLEOTIDE SEQUENCE [LARGE SCALE GENOMIC DNA]</scope>
    <source>
        <strain evidence="3 4">DSM 12447</strain>
    </source>
</reference>
<dbReference type="STRING" id="48936.NJ75_00817"/>
<dbReference type="RefSeq" id="WP_169745693.1">
    <property type="nucleotide sequence ID" value="NZ_JRVC01000003.1"/>
</dbReference>
<keyword evidence="3" id="KW-0808">Transferase</keyword>
<comment type="caution">
    <text evidence="3">The sequence shown here is derived from an EMBL/GenBank/DDBJ whole genome shotgun (WGS) entry which is preliminary data.</text>
</comment>
<accession>A0A0B9ADP2</accession>
<keyword evidence="1" id="KW-0472">Membrane</keyword>